<dbReference type="InterPro" id="IPR025198">
    <property type="entry name" value="PPK_N_dom"/>
</dbReference>
<dbReference type="SUPFAM" id="SSF56024">
    <property type="entry name" value="Phospholipase D/nuclease"/>
    <property type="match status" value="2"/>
</dbReference>
<keyword evidence="4 7" id="KW-0418">Kinase</keyword>
<dbReference type="SUPFAM" id="SSF140356">
    <property type="entry name" value="PPK N-terminal domain-like"/>
    <property type="match status" value="1"/>
</dbReference>
<proteinExistence type="inferred from homology"/>
<keyword evidence="6 7" id="KW-0460">Magnesium</keyword>
<reference evidence="11 12" key="1">
    <citation type="submission" date="2023-10" db="EMBL/GenBank/DDBJ databases">
        <title>Microbacterium xanthum sp. nov., isolated from seaweed.</title>
        <authorList>
            <person name="Lee S.D."/>
        </authorList>
    </citation>
    <scope>NUCLEOTIDE SEQUENCE [LARGE SCALE GENOMIC DNA]</scope>
    <source>
        <strain evidence="11 12">KCTC 19124</strain>
    </source>
</reference>
<keyword evidence="2 7" id="KW-0808">Transferase</keyword>
<gene>
    <name evidence="7" type="primary">ppk</name>
    <name evidence="11" type="ORF">R2Q92_13595</name>
</gene>
<comment type="catalytic activity">
    <reaction evidence="7 8">
        <text>[phosphate](n) + ATP = [phosphate](n+1) + ADP</text>
        <dbReference type="Rhea" id="RHEA:19573"/>
        <dbReference type="Rhea" id="RHEA-COMP:9859"/>
        <dbReference type="Rhea" id="RHEA-COMP:14280"/>
        <dbReference type="ChEBI" id="CHEBI:16838"/>
        <dbReference type="ChEBI" id="CHEBI:30616"/>
        <dbReference type="ChEBI" id="CHEBI:456216"/>
        <dbReference type="EC" id="2.7.4.1"/>
    </reaction>
</comment>
<dbReference type="Pfam" id="PF17941">
    <property type="entry name" value="PP_kinase_C_1"/>
    <property type="match status" value="1"/>
</dbReference>
<keyword evidence="12" id="KW-1185">Reference proteome</keyword>
<keyword evidence="5 7" id="KW-0067">ATP-binding</keyword>
<evidence type="ECO:0000256" key="9">
    <source>
        <dbReference type="SAM" id="MobiDB-lite"/>
    </source>
</evidence>
<feature type="binding site" evidence="7">
    <location>
        <position position="433"/>
    </location>
    <ligand>
        <name>Mg(2+)</name>
        <dbReference type="ChEBI" id="CHEBI:18420"/>
    </ligand>
</feature>
<evidence type="ECO:0000256" key="4">
    <source>
        <dbReference type="ARBA" id="ARBA00022777"/>
    </source>
</evidence>
<dbReference type="PANTHER" id="PTHR30218:SF0">
    <property type="entry name" value="POLYPHOSPHATE KINASE"/>
    <property type="match status" value="1"/>
</dbReference>
<dbReference type="InterPro" id="IPR025200">
    <property type="entry name" value="PPK_C_dom2"/>
</dbReference>
<dbReference type="Pfam" id="PF13089">
    <property type="entry name" value="PP_kinase_N"/>
    <property type="match status" value="1"/>
</dbReference>
<dbReference type="Gene3D" id="1.20.58.310">
    <property type="entry name" value="Polyphosphate kinase N-terminal domain"/>
    <property type="match status" value="1"/>
</dbReference>
<dbReference type="PIRSF" id="PIRSF015589">
    <property type="entry name" value="PP_kinase"/>
    <property type="match status" value="1"/>
</dbReference>
<feature type="active site" description="Phosphohistidine intermediate" evidence="7">
    <location>
        <position position="463"/>
    </location>
</feature>
<dbReference type="RefSeq" id="WP_194422779.1">
    <property type="nucleotide sequence ID" value="NZ_BAAAPT010000001.1"/>
</dbReference>
<dbReference type="HAMAP" id="MF_00347">
    <property type="entry name" value="Polyphosphate_kinase"/>
    <property type="match status" value="1"/>
</dbReference>
<dbReference type="NCBIfam" id="TIGR03705">
    <property type="entry name" value="poly_P_kin"/>
    <property type="match status" value="1"/>
</dbReference>
<feature type="domain" description="PLD phosphodiesterase" evidence="10">
    <location>
        <begin position="615"/>
        <end position="645"/>
    </location>
</feature>
<dbReference type="Pfam" id="PF13090">
    <property type="entry name" value="PP_kinase_C"/>
    <property type="match status" value="1"/>
</dbReference>
<dbReference type="InterPro" id="IPR024953">
    <property type="entry name" value="PP_kinase_middle"/>
</dbReference>
<dbReference type="Proteomes" id="UP001291912">
    <property type="component" value="Unassembled WGS sequence"/>
</dbReference>
<feature type="binding site" evidence="7">
    <location>
        <position position="72"/>
    </location>
    <ligand>
        <name>ATP</name>
        <dbReference type="ChEBI" id="CHEBI:30616"/>
    </ligand>
</feature>
<comment type="PTM">
    <text evidence="7 8">An intermediate of this reaction is the autophosphorylated ppk in which a phosphate is covalently linked to a histidine residue through a N-P bond.</text>
</comment>
<dbReference type="CDD" id="cd09168">
    <property type="entry name" value="PLDc_PaPPK1_C2_like"/>
    <property type="match status" value="1"/>
</dbReference>
<feature type="binding site" evidence="7">
    <location>
        <position position="496"/>
    </location>
    <ligand>
        <name>ATP</name>
        <dbReference type="ChEBI" id="CHEBI:30616"/>
    </ligand>
</feature>
<evidence type="ECO:0000313" key="11">
    <source>
        <dbReference type="EMBL" id="MDZ8162864.1"/>
    </source>
</evidence>
<dbReference type="Pfam" id="PF02503">
    <property type="entry name" value="PP_kinase"/>
    <property type="match status" value="1"/>
</dbReference>
<dbReference type="PANTHER" id="PTHR30218">
    <property type="entry name" value="POLYPHOSPHATE KINASE"/>
    <property type="match status" value="1"/>
</dbReference>
<feature type="binding site" evidence="7">
    <location>
        <position position="403"/>
    </location>
    <ligand>
        <name>Mg(2+)</name>
        <dbReference type="ChEBI" id="CHEBI:18420"/>
    </ligand>
</feature>
<evidence type="ECO:0000313" key="12">
    <source>
        <dbReference type="Proteomes" id="UP001291912"/>
    </source>
</evidence>
<feature type="binding site" evidence="7">
    <location>
        <position position="620"/>
    </location>
    <ligand>
        <name>ATP</name>
        <dbReference type="ChEBI" id="CHEBI:30616"/>
    </ligand>
</feature>
<evidence type="ECO:0000256" key="1">
    <source>
        <dbReference type="ARBA" id="ARBA00022553"/>
    </source>
</evidence>
<dbReference type="InterPro" id="IPR036830">
    <property type="entry name" value="PP_kinase_middle_dom_sf"/>
</dbReference>
<evidence type="ECO:0000256" key="8">
    <source>
        <dbReference type="RuleBase" id="RU003800"/>
    </source>
</evidence>
<dbReference type="InterPro" id="IPR001736">
    <property type="entry name" value="PLipase_D/transphosphatidylase"/>
</dbReference>
<evidence type="ECO:0000259" key="10">
    <source>
        <dbReference type="PROSITE" id="PS50035"/>
    </source>
</evidence>
<organism evidence="11 12">
    <name type="scientific">Microbacterium aquimaris</name>
    <dbReference type="NCBI Taxonomy" id="459816"/>
    <lineage>
        <taxon>Bacteria</taxon>
        <taxon>Bacillati</taxon>
        <taxon>Actinomycetota</taxon>
        <taxon>Actinomycetes</taxon>
        <taxon>Micrococcales</taxon>
        <taxon>Microbacteriaceae</taxon>
        <taxon>Microbacterium</taxon>
    </lineage>
</organism>
<dbReference type="GO" id="GO:0008976">
    <property type="term" value="F:polyphosphate kinase activity"/>
    <property type="evidence" value="ECO:0007669"/>
    <property type="project" value="UniProtKB-EC"/>
</dbReference>
<dbReference type="EMBL" id="JAWJYN010000003">
    <property type="protein sequence ID" value="MDZ8162864.1"/>
    <property type="molecule type" value="Genomic_DNA"/>
</dbReference>
<dbReference type="EC" id="2.7.4.1" evidence="7 8"/>
<dbReference type="PROSITE" id="PS50035">
    <property type="entry name" value="PLD"/>
    <property type="match status" value="1"/>
</dbReference>
<comment type="cofactor">
    <cofactor evidence="7">
        <name>Mg(2+)</name>
        <dbReference type="ChEBI" id="CHEBI:18420"/>
    </cofactor>
</comment>
<comment type="similarity">
    <text evidence="7 8">Belongs to the polyphosphate kinase 1 (PPK1) family.</text>
</comment>
<dbReference type="CDD" id="cd09165">
    <property type="entry name" value="PLDc_PaPPK1_C1_like"/>
    <property type="match status" value="1"/>
</dbReference>
<dbReference type="Gene3D" id="3.30.1840.10">
    <property type="entry name" value="Polyphosphate kinase middle domain"/>
    <property type="match status" value="1"/>
</dbReference>
<keyword evidence="7" id="KW-0479">Metal-binding</keyword>
<dbReference type="NCBIfam" id="NF003918">
    <property type="entry name" value="PRK05443.1-2"/>
    <property type="match status" value="1"/>
</dbReference>
<feature type="region of interest" description="Disordered" evidence="9">
    <location>
        <begin position="1"/>
        <end position="22"/>
    </location>
</feature>
<evidence type="ECO:0000256" key="2">
    <source>
        <dbReference type="ARBA" id="ARBA00022679"/>
    </source>
</evidence>
<evidence type="ECO:0000256" key="3">
    <source>
        <dbReference type="ARBA" id="ARBA00022741"/>
    </source>
</evidence>
<name>A0ABU5N9Z3_9MICO</name>
<protein>
    <recommendedName>
        <fullName evidence="7 8">Polyphosphate kinase</fullName>
        <ecNumber evidence="7 8">2.7.4.1</ecNumber>
    </recommendedName>
    <alternativeName>
        <fullName evidence="7">ATP-polyphosphate phosphotransferase</fullName>
    </alternativeName>
    <alternativeName>
        <fullName evidence="7">Polyphosphoric acid kinase</fullName>
    </alternativeName>
</protein>
<evidence type="ECO:0000256" key="7">
    <source>
        <dbReference type="HAMAP-Rule" id="MF_00347"/>
    </source>
</evidence>
<dbReference type="Gene3D" id="3.30.870.10">
    <property type="entry name" value="Endonuclease Chain A"/>
    <property type="match status" value="2"/>
</dbReference>
<dbReference type="InterPro" id="IPR003414">
    <property type="entry name" value="PP_kinase"/>
</dbReference>
<dbReference type="InterPro" id="IPR041108">
    <property type="entry name" value="PP_kinase_C_1"/>
</dbReference>
<evidence type="ECO:0000256" key="5">
    <source>
        <dbReference type="ARBA" id="ARBA00022840"/>
    </source>
</evidence>
<accession>A0ABU5N9Z3</accession>
<dbReference type="NCBIfam" id="NF003922">
    <property type="entry name" value="PRK05443.2-3"/>
    <property type="match status" value="1"/>
</dbReference>
<dbReference type="InterPro" id="IPR036832">
    <property type="entry name" value="PPK_N_dom_sf"/>
</dbReference>
<keyword evidence="3 7" id="KW-0547">Nucleotide-binding</keyword>
<feature type="binding site" evidence="7">
    <location>
        <position position="592"/>
    </location>
    <ligand>
        <name>ATP</name>
        <dbReference type="ChEBI" id="CHEBI:30616"/>
    </ligand>
</feature>
<comment type="function">
    <text evidence="7 8">Catalyzes the reversible transfer of the terminal phosphate of ATP to form a long-chain polyphosphate (polyP).</text>
</comment>
<dbReference type="SUPFAM" id="SSF143724">
    <property type="entry name" value="PHP14-like"/>
    <property type="match status" value="1"/>
</dbReference>
<dbReference type="NCBIfam" id="NF003917">
    <property type="entry name" value="PRK05443.1-1"/>
    <property type="match status" value="1"/>
</dbReference>
<evidence type="ECO:0000256" key="6">
    <source>
        <dbReference type="ARBA" id="ARBA00022842"/>
    </source>
</evidence>
<sequence>MIEPGVLDAGLGDADDDDFDQSESFDADLPEHRYLDRELSWLAFNQRVLELAEDASTPLLERANFLAIFASNLDEFFMVRVAGLKRRIVTGLAVPTNVGRSPHEVLADISAEAHALQVRHAAAWTNLVKPGLTDKGIEVLSYDALDDDDRAKLYTYFQTQVFPVLMPLAVDPAHPFPYISGLSLNLAIRIRNARTGRQEFARLKVPPMLPRFVEVSRDEERVRYLPLEDLIANNLSDLFPGMEVLDHHAFRLTRNEDFVIEEDETENLIQALEAELMRRRFGPPIRLEVTDDMDDLTLELLVNELDITEQEVYRLPGPLDLRGLFGLAKIDRPDLHYKPHLPTTAVAFQPGDNNERNDVFTTIRKADVLVHHPYESFATSVQAFLEQAAKDPHVLAIKQTLYRTSGDSPIIQALIDAAEAGKQVLALVEVKARFDEANNIVWARKLEKAGVHVVYGLVGLKTHCKLALVIREEEGVLRHYSHVGTGNYNPKTSRLYEDFGLFTVDDEVGRDLTRLFNELSGYAIEKKFRRLLVAPLHLRKGLLRRIDKERKNALAGKPSRIRIKVNSMVDEQIIDALYRASQAGVPIEIWVRGICSLRPGVAGLSENITVRSILGRYLEHSRIFSFDNDGDPQVFIGSADMMHRNLDRRIEALVRIVAPAHLREIDDLFTLAMSDHTSSWWLGPDAEWTRHWQDKDGAPLPDLQDRTMNDVRRRRRARAVR</sequence>
<comment type="caution">
    <text evidence="11">The sequence shown here is derived from an EMBL/GenBank/DDBJ whole genome shotgun (WGS) entry which is preliminary data.</text>
</comment>
<keyword evidence="1 7" id="KW-0597">Phosphoprotein</keyword>
<feature type="compositionally biased region" description="Acidic residues" evidence="9">
    <location>
        <begin position="13"/>
        <end position="22"/>
    </location>
</feature>
<dbReference type="NCBIfam" id="NF003921">
    <property type="entry name" value="PRK05443.2-2"/>
    <property type="match status" value="1"/>
</dbReference>